<keyword evidence="2" id="KW-0934">Plastid</keyword>
<accession>A0A1G4NV06</accession>
<reference evidence="2" key="2">
    <citation type="submission" date="2016-10" db="EMBL/GenBank/DDBJ databases">
        <authorList>
            <person name="de Groot N.N."/>
        </authorList>
    </citation>
    <scope>NUCLEOTIDE SEQUENCE</scope>
    <source>
        <strain evidence="2">J.0158</strain>
    </source>
</reference>
<keyword evidence="1" id="KW-0472">Membrane</keyword>
<dbReference type="RefSeq" id="YP_009314102.1">
    <property type="nucleotide sequence ID" value="NC_031660.1"/>
</dbReference>
<keyword evidence="1" id="KW-0812">Transmembrane</keyword>
<dbReference type="AlphaFoldDB" id="A0A1G4NV06"/>
<feature type="transmembrane region" description="Helical" evidence="1">
    <location>
        <begin position="177"/>
        <end position="197"/>
    </location>
</feature>
<reference evidence="2" key="1">
    <citation type="submission" date="2016-10" db="EMBL/GenBank/DDBJ databases">
        <title>Chloroplast genomes as a tool to resolve red algal phylogenies: a case study in the Nemaliales.</title>
        <authorList>
            <person name="Costa J.F."/>
            <person name="Lin S.M."/>
            <person name="Macaya E.C."/>
            <person name="Fernandez-Garcia C."/>
            <person name="Verbruggen H."/>
        </authorList>
    </citation>
    <scope>NUCLEOTIDE SEQUENCE</scope>
    <source>
        <strain evidence="2">J.0158</strain>
    </source>
</reference>
<keyword evidence="1" id="KW-1133">Transmembrane helix</keyword>
<geneLocation type="chloroplast" evidence="2"/>
<evidence type="ECO:0000256" key="1">
    <source>
        <dbReference type="SAM" id="Phobius"/>
    </source>
</evidence>
<proteinExistence type="predicted"/>
<sequence>MCLWIKIFISVNIYAKIFLINYISKHVIIFNQYINHSINPCSQLSDRLKISLVILYIVLVPMCPIHILLIQHFLLILLWRTIFYKYKQLYKRWFHVTLLLYVLYLLSALITSSHQMISFCIPYQIKIHDHLKNIWSFIALNEASIQSYTVTINRYLYIDTPFLLTRSFLLVMNYLSIYNFIMLTIAPEKLIICLVLLMRNTNKDINKEYDSIVIILLSSELINMLMTKLNNTKGSLILRGSSRLQLFSNYNYLIQLIFCKYQQFYISSLDRLTHVIYSRELLDYSLNLWLII</sequence>
<dbReference type="EMBL" id="LT622868">
    <property type="protein sequence ID" value="SCW22356.1"/>
    <property type="molecule type" value="Genomic_DNA"/>
</dbReference>
<feature type="transmembrane region" description="Helical" evidence="1">
    <location>
        <begin position="53"/>
        <end position="78"/>
    </location>
</feature>
<evidence type="ECO:0000313" key="2">
    <source>
        <dbReference type="EMBL" id="SCW22356.1"/>
    </source>
</evidence>
<protein>
    <submittedName>
        <fullName evidence="2">Uncharacterized protein</fullName>
    </submittedName>
</protein>
<dbReference type="GeneID" id="30000687"/>
<gene>
    <name evidence="2" type="primary">ORF_5</name>
    <name evidence="2" type="ORF">J0158_108</name>
</gene>
<organism evidence="2">
    <name type="scientific">Izziella formosana</name>
    <dbReference type="NCBI Taxonomy" id="1653389"/>
    <lineage>
        <taxon>Eukaryota</taxon>
        <taxon>Rhodophyta</taxon>
        <taxon>Florideophyceae</taxon>
        <taxon>Nemaliophycidae</taxon>
        <taxon>Nemaliales</taxon>
        <taxon>Liagoraceae</taxon>
        <taxon>Izziella</taxon>
    </lineage>
</organism>
<keyword evidence="2" id="KW-0150">Chloroplast</keyword>
<name>A0A1G4NV06_9FLOR</name>
<feature type="transmembrane region" description="Helical" evidence="1">
    <location>
        <begin position="98"/>
        <end position="122"/>
    </location>
</feature>